<dbReference type="Pfam" id="PF01258">
    <property type="entry name" value="zf-dskA_traR"/>
    <property type="match status" value="1"/>
</dbReference>
<proteinExistence type="predicted"/>
<evidence type="ECO:0000256" key="3">
    <source>
        <dbReference type="ARBA" id="ARBA00022833"/>
    </source>
</evidence>
<reference evidence="6 7" key="1">
    <citation type="submission" date="2006-03" db="EMBL/GenBank/DDBJ databases">
        <title>Complete sequence of Shewanella denitrificans OS217.</title>
        <authorList>
            <consortium name="US DOE Joint Genome Institute"/>
            <person name="Copeland A."/>
            <person name="Lucas S."/>
            <person name="Lapidus A."/>
            <person name="Barry K."/>
            <person name="Detter J.C."/>
            <person name="Glavina del Rio T."/>
            <person name="Hammon N."/>
            <person name="Israni S."/>
            <person name="Dalin E."/>
            <person name="Tice H."/>
            <person name="Pitluck S."/>
            <person name="Brettin T."/>
            <person name="Bruce D."/>
            <person name="Han C."/>
            <person name="Tapia R."/>
            <person name="Gilna P."/>
            <person name="Kiss H."/>
            <person name="Schmutz J."/>
            <person name="Larimer F."/>
            <person name="Land M."/>
            <person name="Hauser L."/>
            <person name="Kyrpides N."/>
            <person name="Lykidis A."/>
            <person name="Richardson P."/>
        </authorList>
    </citation>
    <scope>NUCLEOTIDE SEQUENCE [LARGE SCALE GENOMIC DNA]</scope>
    <source>
        <strain evidence="7">OS217 / ATCC BAA-1090 / DSM 15013</strain>
    </source>
</reference>
<evidence type="ECO:0000259" key="5">
    <source>
        <dbReference type="Pfam" id="PF01258"/>
    </source>
</evidence>
<evidence type="ECO:0000256" key="1">
    <source>
        <dbReference type="ARBA" id="ARBA00022723"/>
    </source>
</evidence>
<organism evidence="6 7">
    <name type="scientific">Shewanella denitrificans (strain OS217 / ATCC BAA-1090 / DSM 15013)</name>
    <dbReference type="NCBI Taxonomy" id="318161"/>
    <lineage>
        <taxon>Bacteria</taxon>
        <taxon>Pseudomonadati</taxon>
        <taxon>Pseudomonadota</taxon>
        <taxon>Gammaproteobacteria</taxon>
        <taxon>Alteromonadales</taxon>
        <taxon>Shewanellaceae</taxon>
        <taxon>Shewanella</taxon>
    </lineage>
</organism>
<keyword evidence="1" id="KW-0479">Metal-binding</keyword>
<dbReference type="Gene3D" id="1.20.120.910">
    <property type="entry name" value="DksA, coiled-coil domain"/>
    <property type="match status" value="1"/>
</dbReference>
<dbReference type="RefSeq" id="WP_011496820.1">
    <property type="nucleotide sequence ID" value="NC_007954.1"/>
</dbReference>
<dbReference type="InterPro" id="IPR000962">
    <property type="entry name" value="Znf_DskA_TraR"/>
</dbReference>
<evidence type="ECO:0000256" key="2">
    <source>
        <dbReference type="ARBA" id="ARBA00022771"/>
    </source>
</evidence>
<evidence type="ECO:0000256" key="4">
    <source>
        <dbReference type="PROSITE-ProRule" id="PRU00510"/>
    </source>
</evidence>
<keyword evidence="2" id="KW-0863">Zinc-finger</keyword>
<dbReference type="HOGENOM" id="CLU_043144_5_0_6"/>
<dbReference type="SUPFAM" id="SSF57716">
    <property type="entry name" value="Glucocorticoid receptor-like (DNA-binding domain)"/>
    <property type="match status" value="1"/>
</dbReference>
<accession>Q12LK7</accession>
<dbReference type="eggNOG" id="COG1734">
    <property type="taxonomic scope" value="Bacteria"/>
</dbReference>
<dbReference type="STRING" id="318161.Sden_2389"/>
<name>Q12LK7_SHEDO</name>
<evidence type="ECO:0000313" key="6">
    <source>
        <dbReference type="EMBL" id="ABE55669.1"/>
    </source>
</evidence>
<keyword evidence="7" id="KW-1185">Reference proteome</keyword>
<dbReference type="AlphaFoldDB" id="Q12LK7"/>
<gene>
    <name evidence="6" type="ordered locus">Sden_2389</name>
</gene>
<evidence type="ECO:0000313" key="7">
    <source>
        <dbReference type="Proteomes" id="UP000001982"/>
    </source>
</evidence>
<protein>
    <recommendedName>
        <fullName evidence="5">Zinc finger DksA/TraR C4-type domain-containing protein</fullName>
    </recommendedName>
</protein>
<feature type="domain" description="Zinc finger DksA/TraR C4-type" evidence="5">
    <location>
        <begin position="96"/>
        <end position="129"/>
    </location>
</feature>
<keyword evidence="3" id="KW-0862">Zinc</keyword>
<dbReference type="EMBL" id="CP000302">
    <property type="protein sequence ID" value="ABE55669.1"/>
    <property type="molecule type" value="Genomic_DNA"/>
</dbReference>
<dbReference type="PROSITE" id="PS51128">
    <property type="entry name" value="ZF_DKSA_2"/>
    <property type="match status" value="1"/>
</dbReference>
<sequence>MSNQDRHSRLLQLEASLRQEFDDLFNDTFEDIFEDLFEDIANTQWERQLDSQPRDNFITRSLSELIEWMTAQQLGHHSLCQRLMQLDAAYCQLELGLYGLCADCETQIEAARLSQDPTAQRCNHCDNKYHRQHRQELRLDH</sequence>
<dbReference type="Proteomes" id="UP000001982">
    <property type="component" value="Chromosome"/>
</dbReference>
<feature type="zinc finger region" description="dksA C4-type" evidence="4">
    <location>
        <begin position="101"/>
        <end position="125"/>
    </location>
</feature>
<dbReference type="KEGG" id="sdn:Sden_2389"/>